<dbReference type="SMART" id="SM00421">
    <property type="entry name" value="HTH_LUXR"/>
    <property type="match status" value="1"/>
</dbReference>
<keyword evidence="6" id="KW-1185">Reference proteome</keyword>
<sequence length="254" mass="27754">MSAESEWLELVADLLAAPLDAGLEERITAQLTSTFGLVGTAFHFRRPGQAVAVQRMWPVHEQFNGHRAELDRWGVHVAPTAHPLLRYYTATGRATAMQVWDVPERFADRRVVAGWREVGGSWGSASQLALPLHMSGSGHRAFVMGREDPYTPGELRLARTLQRLLVRLDRHVGAFRGLAGTAPATDVLLTPRELVVLGLVAEGRTAAAIARHLVIAERTVHKHLERVYAKLDVHDRLGAVLRAQALGLLASGAG</sequence>
<keyword evidence="2" id="KW-0238">DNA-binding</keyword>
<dbReference type="EMBL" id="JADQDF010000001">
    <property type="protein sequence ID" value="MBW0129681.1"/>
    <property type="molecule type" value="Genomic_DNA"/>
</dbReference>
<dbReference type="PROSITE" id="PS50043">
    <property type="entry name" value="HTH_LUXR_2"/>
    <property type="match status" value="1"/>
</dbReference>
<dbReference type="PANTHER" id="PTHR44688">
    <property type="entry name" value="DNA-BINDING TRANSCRIPTIONAL ACTIVATOR DEVR_DOSR"/>
    <property type="match status" value="1"/>
</dbReference>
<dbReference type="RefSeq" id="WP_225920628.1">
    <property type="nucleotide sequence ID" value="NZ_JADQDE010000182.1"/>
</dbReference>
<organism evidence="5 6">
    <name type="scientific">Pseudonocardia oceani</name>
    <dbReference type="NCBI Taxonomy" id="2792013"/>
    <lineage>
        <taxon>Bacteria</taxon>
        <taxon>Bacillati</taxon>
        <taxon>Actinomycetota</taxon>
        <taxon>Actinomycetes</taxon>
        <taxon>Pseudonocardiales</taxon>
        <taxon>Pseudonocardiaceae</taxon>
        <taxon>Pseudonocardia</taxon>
    </lineage>
</organism>
<dbReference type="Proteomes" id="UP000694300">
    <property type="component" value="Unassembled WGS sequence"/>
</dbReference>
<accession>A0ABS6UBR4</accession>
<evidence type="ECO:0000313" key="5">
    <source>
        <dbReference type="EMBL" id="MBW0129681.1"/>
    </source>
</evidence>
<evidence type="ECO:0000259" key="4">
    <source>
        <dbReference type="PROSITE" id="PS50043"/>
    </source>
</evidence>
<evidence type="ECO:0000256" key="1">
    <source>
        <dbReference type="ARBA" id="ARBA00023015"/>
    </source>
</evidence>
<evidence type="ECO:0000256" key="3">
    <source>
        <dbReference type="ARBA" id="ARBA00023163"/>
    </source>
</evidence>
<gene>
    <name evidence="5" type="ORF">I4I82_18635</name>
</gene>
<dbReference type="InterPro" id="IPR000792">
    <property type="entry name" value="Tscrpt_reg_LuxR_C"/>
</dbReference>
<dbReference type="PROSITE" id="PS00622">
    <property type="entry name" value="HTH_LUXR_1"/>
    <property type="match status" value="1"/>
</dbReference>
<dbReference type="Pfam" id="PF00196">
    <property type="entry name" value="GerE"/>
    <property type="match status" value="1"/>
</dbReference>
<dbReference type="CDD" id="cd06170">
    <property type="entry name" value="LuxR_C_like"/>
    <property type="match status" value="1"/>
</dbReference>
<proteinExistence type="predicted"/>
<keyword evidence="3" id="KW-0804">Transcription</keyword>
<comment type="caution">
    <text evidence="5">The sequence shown here is derived from an EMBL/GenBank/DDBJ whole genome shotgun (WGS) entry which is preliminary data.</text>
</comment>
<protein>
    <submittedName>
        <fullName evidence="5">Response regulator transcription factor</fullName>
    </submittedName>
</protein>
<reference evidence="5 6" key="1">
    <citation type="submission" date="2020-11" db="EMBL/GenBank/DDBJ databases">
        <title>Pseudonocardia abyssalis sp. nov. and Pseudonocardia oceani sp. nov., description and phylogenomic analysis of two novel actinomycetes isolated from the deep Southern Ocean.</title>
        <authorList>
            <person name="Parra J."/>
        </authorList>
    </citation>
    <scope>NUCLEOTIDE SEQUENCE [LARGE SCALE GENOMIC DNA]</scope>
    <source>
        <strain evidence="6">KRD185</strain>
    </source>
</reference>
<dbReference type="PANTHER" id="PTHR44688:SF16">
    <property type="entry name" value="DNA-BINDING TRANSCRIPTIONAL ACTIVATOR DEVR_DOSR"/>
    <property type="match status" value="1"/>
</dbReference>
<feature type="domain" description="HTH luxR-type" evidence="4">
    <location>
        <begin position="182"/>
        <end position="247"/>
    </location>
</feature>
<evidence type="ECO:0000256" key="2">
    <source>
        <dbReference type="ARBA" id="ARBA00023125"/>
    </source>
</evidence>
<evidence type="ECO:0000313" key="6">
    <source>
        <dbReference type="Proteomes" id="UP000694300"/>
    </source>
</evidence>
<keyword evidence="1" id="KW-0805">Transcription regulation</keyword>
<name>A0ABS6UBR4_9PSEU</name>